<gene>
    <name evidence="2" type="ORF">K7X08_007318</name>
</gene>
<comment type="similarity">
    <text evidence="1">Belongs to the ARG7 family.</text>
</comment>
<protein>
    <submittedName>
        <fullName evidence="2">Uncharacterized protein</fullName>
    </submittedName>
</protein>
<proteinExistence type="inferred from homology"/>
<comment type="caution">
    <text evidence="2">The sequence shown here is derived from an EMBL/GenBank/DDBJ whole genome shotgun (WGS) entry which is preliminary data.</text>
</comment>
<dbReference type="GO" id="GO:0009733">
    <property type="term" value="P:response to auxin"/>
    <property type="evidence" value="ECO:0007669"/>
    <property type="project" value="InterPro"/>
</dbReference>
<dbReference type="PANTHER" id="PTHR31374">
    <property type="entry name" value="AUXIN-INDUCED PROTEIN-LIKE-RELATED"/>
    <property type="match status" value="1"/>
</dbReference>
<keyword evidence="3" id="KW-1185">Reference proteome</keyword>
<dbReference type="PANTHER" id="PTHR31374:SF361">
    <property type="entry name" value="AUXIN-INDUCED PROTEIN 6B-LIKE"/>
    <property type="match status" value="1"/>
</dbReference>
<dbReference type="EMBL" id="JAJAGQ010000019">
    <property type="protein sequence ID" value="KAJ8533994.1"/>
    <property type="molecule type" value="Genomic_DNA"/>
</dbReference>
<reference evidence="3" key="1">
    <citation type="journal article" date="2023" name="Proc. Natl. Acad. Sci. U.S.A.">
        <title>Genomic and structural basis for evolution of tropane alkaloid biosynthesis.</title>
        <authorList>
            <person name="Wanga Y.-J."/>
            <person name="Taina T."/>
            <person name="Yua J.-Y."/>
            <person name="Lia J."/>
            <person name="Xua B."/>
            <person name="Chenc J."/>
            <person name="D'Auriad J.C."/>
            <person name="Huanga J.-P."/>
            <person name="Huanga S.-X."/>
        </authorList>
    </citation>
    <scope>NUCLEOTIDE SEQUENCE [LARGE SCALE GENOMIC DNA]</scope>
    <source>
        <strain evidence="3">cv. KIB-2019</strain>
    </source>
</reference>
<dbReference type="OrthoDB" id="1930622at2759"/>
<sequence>MMLNHLMGKLKNIHLQLIPKFNEFVETPRENNEVVPNDVKEGYFAVFSVNTEEEPRRFIVELHWLTNPSFLKLLKQAENEYGFAQKGVLEVPCRAAELQKILKIKIGMNTTANFTCLQKLKKKMWMRLLLQDAAKLSNGTDKNHVSLLELFSPAIEAMKDEEKDERRAKLILRQDMENQKELTQL</sequence>
<dbReference type="Pfam" id="PF02519">
    <property type="entry name" value="Auxin_inducible"/>
    <property type="match status" value="1"/>
</dbReference>
<evidence type="ECO:0000313" key="3">
    <source>
        <dbReference type="Proteomes" id="UP001152561"/>
    </source>
</evidence>
<evidence type="ECO:0000313" key="2">
    <source>
        <dbReference type="EMBL" id="KAJ8533994.1"/>
    </source>
</evidence>
<dbReference type="InterPro" id="IPR003676">
    <property type="entry name" value="SAUR_fam"/>
</dbReference>
<evidence type="ECO:0000256" key="1">
    <source>
        <dbReference type="ARBA" id="ARBA00006974"/>
    </source>
</evidence>
<organism evidence="2 3">
    <name type="scientific">Anisodus acutangulus</name>
    <dbReference type="NCBI Taxonomy" id="402998"/>
    <lineage>
        <taxon>Eukaryota</taxon>
        <taxon>Viridiplantae</taxon>
        <taxon>Streptophyta</taxon>
        <taxon>Embryophyta</taxon>
        <taxon>Tracheophyta</taxon>
        <taxon>Spermatophyta</taxon>
        <taxon>Magnoliopsida</taxon>
        <taxon>eudicotyledons</taxon>
        <taxon>Gunneridae</taxon>
        <taxon>Pentapetalae</taxon>
        <taxon>asterids</taxon>
        <taxon>lamiids</taxon>
        <taxon>Solanales</taxon>
        <taxon>Solanaceae</taxon>
        <taxon>Solanoideae</taxon>
        <taxon>Hyoscyameae</taxon>
        <taxon>Anisodus</taxon>
    </lineage>
</organism>
<dbReference type="Proteomes" id="UP001152561">
    <property type="component" value="Unassembled WGS sequence"/>
</dbReference>
<accession>A0A9Q1LCG0</accession>
<dbReference type="AlphaFoldDB" id="A0A9Q1LCG0"/>
<name>A0A9Q1LCG0_9SOLA</name>